<reference evidence="1 2" key="1">
    <citation type="journal article" date="2016" name="Appl. Environ. Microbiol.">
        <title>Lack of Overt Genome Reduction in the Bryostatin-Producing Bryozoan Symbiont "Candidatus Endobugula sertula".</title>
        <authorList>
            <person name="Miller I.J."/>
            <person name="Vanee N."/>
            <person name="Fong S.S."/>
            <person name="Lim-Fong G.E."/>
            <person name="Kwan J.C."/>
        </authorList>
    </citation>
    <scope>NUCLEOTIDE SEQUENCE [LARGE SCALE GENOMIC DNA]</scope>
    <source>
        <strain evidence="1">AB1-4</strain>
    </source>
</reference>
<name>A0A1D2QLW4_9GAMM</name>
<dbReference type="Proteomes" id="UP000242502">
    <property type="component" value="Unassembled WGS sequence"/>
</dbReference>
<gene>
    <name evidence="1" type="ORF">AB835_13500</name>
</gene>
<protein>
    <submittedName>
        <fullName evidence="1">Uncharacterized protein</fullName>
    </submittedName>
</protein>
<dbReference type="AlphaFoldDB" id="A0A1D2QLW4"/>
<evidence type="ECO:0000313" key="2">
    <source>
        <dbReference type="Proteomes" id="UP000242502"/>
    </source>
</evidence>
<dbReference type="EMBL" id="MDLC01000068">
    <property type="protein sequence ID" value="ODS22559.1"/>
    <property type="molecule type" value="Genomic_DNA"/>
</dbReference>
<evidence type="ECO:0000313" key="1">
    <source>
        <dbReference type="EMBL" id="ODS22559.1"/>
    </source>
</evidence>
<accession>A0A1D2QLW4</accession>
<proteinExistence type="predicted"/>
<organism evidence="1 2">
    <name type="scientific">Candidatus Endobugula sertula</name>
    <name type="common">Bugula neritina bacterial symbiont</name>
    <dbReference type="NCBI Taxonomy" id="62101"/>
    <lineage>
        <taxon>Bacteria</taxon>
        <taxon>Pseudomonadati</taxon>
        <taxon>Pseudomonadota</taxon>
        <taxon>Gammaproteobacteria</taxon>
        <taxon>Cellvibrionales</taxon>
        <taxon>Cellvibrionaceae</taxon>
        <taxon>Candidatus Endobugula</taxon>
    </lineage>
</organism>
<sequence>MGIIVLKKILLITIISLLLINCGNNKLIADSRYDTRKPTTFEEYKRWRQENDPAAEKYAEYKQWEISYRRWKKQQKQ</sequence>
<comment type="caution">
    <text evidence="1">The sequence shown here is derived from an EMBL/GenBank/DDBJ whole genome shotgun (WGS) entry which is preliminary data.</text>
</comment>